<dbReference type="PIRSF" id="PIRSF026508">
    <property type="entry name" value="TelA"/>
    <property type="match status" value="1"/>
</dbReference>
<protein>
    <recommendedName>
        <fullName evidence="2">TelA-like protein</fullName>
    </recommendedName>
</protein>
<dbReference type="AlphaFoldDB" id="A0A418IMP0"/>
<name>A0A418IMP0_STAXY</name>
<reference evidence="5 6" key="1">
    <citation type="journal article" date="2016" name="Front. Microbiol.">
        <title>Comprehensive Phylogenetic Analysis of Bovine Non-aureus Staphylococci Species Based on Whole-Genome Sequencing.</title>
        <authorList>
            <person name="Naushad S."/>
            <person name="Barkema H.W."/>
            <person name="Luby C."/>
            <person name="Condas L.A."/>
            <person name="Nobrega D.B."/>
            <person name="Carson D.A."/>
            <person name="De Buck J."/>
        </authorList>
    </citation>
    <scope>NUCLEOTIDE SEQUENCE [LARGE SCALE GENOMIC DNA]</scope>
    <source>
        <strain evidence="5 6">SNUC 102</strain>
    </source>
</reference>
<organism evidence="5 6">
    <name type="scientific">Staphylococcus xylosus</name>
    <dbReference type="NCBI Taxonomy" id="1288"/>
    <lineage>
        <taxon>Bacteria</taxon>
        <taxon>Bacillati</taxon>
        <taxon>Bacillota</taxon>
        <taxon>Bacilli</taxon>
        <taxon>Bacillales</taxon>
        <taxon>Staphylococcaceae</taxon>
        <taxon>Staphylococcus</taxon>
    </lineage>
</organism>
<dbReference type="InterPro" id="IPR008863">
    <property type="entry name" value="Toxic_anion-R_TelA"/>
</dbReference>
<evidence type="ECO:0000256" key="4">
    <source>
        <dbReference type="SAM" id="MobiDB-lite"/>
    </source>
</evidence>
<keyword evidence="6" id="KW-1185">Reference proteome</keyword>
<proteinExistence type="inferred from homology"/>
<dbReference type="OrthoDB" id="9768858at2"/>
<feature type="region of interest" description="Disordered" evidence="4">
    <location>
        <begin position="1"/>
        <end position="38"/>
    </location>
</feature>
<gene>
    <name evidence="5" type="ORF">BU097_09185</name>
</gene>
<dbReference type="PANTHER" id="PTHR38432:SF1">
    <property type="entry name" value="TELA-LIKE PROTEIN SAOUHSC_01408"/>
    <property type="match status" value="1"/>
</dbReference>
<dbReference type="Pfam" id="PF05816">
    <property type="entry name" value="TelA"/>
    <property type="match status" value="1"/>
</dbReference>
<dbReference type="RefSeq" id="WP_119604028.1">
    <property type="nucleotide sequence ID" value="NZ_QXUL01000044.1"/>
</dbReference>
<dbReference type="EMBL" id="QXUL01000044">
    <property type="protein sequence ID" value="RIN10085.1"/>
    <property type="molecule type" value="Genomic_DNA"/>
</dbReference>
<feature type="compositionally biased region" description="Basic and acidic residues" evidence="4">
    <location>
        <begin position="1"/>
        <end position="18"/>
    </location>
</feature>
<dbReference type="Proteomes" id="UP000285567">
    <property type="component" value="Unassembled WGS sequence"/>
</dbReference>
<feature type="coiled-coil region" evidence="3">
    <location>
        <begin position="344"/>
        <end position="371"/>
    </location>
</feature>
<comment type="caution">
    <text evidence="5">The sequence shown here is derived from an EMBL/GenBank/DDBJ whole genome shotgun (WGS) entry which is preliminary data.</text>
</comment>
<evidence type="ECO:0000256" key="3">
    <source>
        <dbReference type="SAM" id="Coils"/>
    </source>
</evidence>
<evidence type="ECO:0000313" key="5">
    <source>
        <dbReference type="EMBL" id="RIN10085.1"/>
    </source>
</evidence>
<evidence type="ECO:0000256" key="2">
    <source>
        <dbReference type="PIRNR" id="PIRNR026508"/>
    </source>
</evidence>
<keyword evidence="3" id="KW-0175">Coiled coil</keyword>
<dbReference type="PANTHER" id="PTHR38432">
    <property type="entry name" value="TELA-LIKE PROTEIN SAOUHSC_01408"/>
    <property type="match status" value="1"/>
</dbReference>
<evidence type="ECO:0000313" key="6">
    <source>
        <dbReference type="Proteomes" id="UP000285567"/>
    </source>
</evidence>
<feature type="compositionally biased region" description="Low complexity" evidence="4">
    <location>
        <begin position="19"/>
        <end position="30"/>
    </location>
</feature>
<sequence>MAREQDYINSHPLDKYIEENSSSESEVVNSTQYTQKDQQKINELSEKIKPMDHDGLLNYGTEAQSHMSQFSHRILNEVKTTDVGPVGESLNGLMSKLKSVNPDELNPENQSKLKRIFRRTKASVNEIFSKMQSVGSQIDRISIELDKHKNNLVKDVDMLDELYNINKDYFDELSLYIEAAKKKQHDLQQEDVPKLRAQAKSTGNQMDVQAASDMEQFIDRLDKRIYDLQLSRQIAIQTAPQIRMIQNVNQALAEKIQSSILTSIPLWKNQMSIALTLMRQRNAVTAQKAVTDTTNDLLLKNSELLKQNALATATENERGVVDIETLTTTQNDIIETIEQTLQIQEQGRNKRKQAESELNQLETELQNQLLDMKQNK</sequence>
<evidence type="ECO:0000256" key="1">
    <source>
        <dbReference type="ARBA" id="ARBA00005541"/>
    </source>
</evidence>
<comment type="similarity">
    <text evidence="1 2">Belongs to the TelA family.</text>
</comment>
<accession>A0A418IMP0</accession>